<proteinExistence type="predicted"/>
<organism evidence="1 2">
    <name type="scientific">Clonostachys chloroleuca</name>
    <dbReference type="NCBI Taxonomy" id="1926264"/>
    <lineage>
        <taxon>Eukaryota</taxon>
        <taxon>Fungi</taxon>
        <taxon>Dikarya</taxon>
        <taxon>Ascomycota</taxon>
        <taxon>Pezizomycotina</taxon>
        <taxon>Sordariomycetes</taxon>
        <taxon>Hypocreomycetidae</taxon>
        <taxon>Hypocreales</taxon>
        <taxon>Bionectriaceae</taxon>
        <taxon>Clonostachys</taxon>
    </lineage>
</organism>
<evidence type="ECO:0000313" key="1">
    <source>
        <dbReference type="EMBL" id="CAI6099470.1"/>
    </source>
</evidence>
<sequence>MCLGHCQISKQTYSNRLKGMKKTPGPEFQNMLLSSEIQDVAGADRGMAFPTSSDGTPPENSLRGDLCIAQGSGGHDTQRKQHQVTPDAVSHVTGLYGEPQGCVDLKPIEGHSITPSNFGWAIDLCYGCSQSQQLTPVLSNVGWETNDSCYGCSQFYGPFGTQQLAPVSSNVRCYICSRIFDGPFEYMLVT</sequence>
<dbReference type="AlphaFoldDB" id="A0AA35QCI4"/>
<name>A0AA35QCI4_9HYPO</name>
<comment type="caution">
    <text evidence="1">The sequence shown here is derived from an EMBL/GenBank/DDBJ whole genome shotgun (WGS) entry which is preliminary data.</text>
</comment>
<keyword evidence="2" id="KW-1185">Reference proteome</keyword>
<protein>
    <submittedName>
        <fullName evidence="1">Uncharacterized protein</fullName>
    </submittedName>
</protein>
<evidence type="ECO:0000313" key="2">
    <source>
        <dbReference type="Proteomes" id="UP001160390"/>
    </source>
</evidence>
<reference evidence="1" key="1">
    <citation type="submission" date="2023-01" db="EMBL/GenBank/DDBJ databases">
        <authorList>
            <person name="Piombo E."/>
        </authorList>
    </citation>
    <scope>NUCLEOTIDE SEQUENCE</scope>
</reference>
<gene>
    <name evidence="1" type="ORF">CCHLO57077_00018865</name>
</gene>
<accession>A0AA35QCI4</accession>
<dbReference type="EMBL" id="CABFNP030001319">
    <property type="protein sequence ID" value="CAI6099470.1"/>
    <property type="molecule type" value="Genomic_DNA"/>
</dbReference>
<dbReference type="Proteomes" id="UP001160390">
    <property type="component" value="Unassembled WGS sequence"/>
</dbReference>